<keyword evidence="1" id="KW-0175">Coiled coil</keyword>
<feature type="domain" description="ABC-three component systems C-terminal" evidence="2">
    <location>
        <begin position="35"/>
        <end position="180"/>
    </location>
</feature>
<sequence>MTRSKTTTSGDYSPVFNNDGNVYQQNVIHLRSDVINPYNLKKVIDFLEFELEDELEANQRVQDDDGLKRINIAAKNEINNLEEEGCYDYNSVIIESSIYFKTIKDILSDPRNKVLRKSYNNIKKTINNKIPIIKREKNYFSKVLNDIIDRFLNSNDIDLLENEEMVSVVIHFMYYICHIGENGDNNAETG</sequence>
<evidence type="ECO:0000256" key="1">
    <source>
        <dbReference type="SAM" id="Coils"/>
    </source>
</evidence>
<reference evidence="3 5" key="1">
    <citation type="submission" date="2016-01" db="EMBL/GenBank/DDBJ databases">
        <title>Genome Sequences of Twelve Sporeforming Bacillus Species Isolated from Foods.</title>
        <authorList>
            <person name="Berendsen E.M."/>
            <person name="Wells-Bennik M.H."/>
            <person name="Krawcyk A.O."/>
            <person name="De Jong A."/>
            <person name="Holsappel S."/>
            <person name="Eijlander R.T."/>
            <person name="Kuipers O.P."/>
        </authorList>
    </citation>
    <scope>NUCLEOTIDE SEQUENCE [LARGE SCALE GENOMIC DNA]</scope>
    <source>
        <strain evidence="3 5">B4102</strain>
    </source>
</reference>
<accession>A0A150L7K2</accession>
<evidence type="ECO:0000313" key="5">
    <source>
        <dbReference type="Proteomes" id="UP000075666"/>
    </source>
</evidence>
<dbReference type="Proteomes" id="UP000595512">
    <property type="component" value="Chromosome"/>
</dbReference>
<evidence type="ECO:0000313" key="4">
    <source>
        <dbReference type="EMBL" id="QQX26237.1"/>
    </source>
</evidence>
<evidence type="ECO:0000313" key="6">
    <source>
        <dbReference type="Proteomes" id="UP000595512"/>
    </source>
</evidence>
<protein>
    <recommendedName>
        <fullName evidence="2">ABC-three component systems C-terminal domain-containing protein</fullName>
    </recommendedName>
</protein>
<dbReference type="EMBL" id="CP066701">
    <property type="protein sequence ID" value="QQX26237.1"/>
    <property type="molecule type" value="Genomic_DNA"/>
</dbReference>
<dbReference type="Proteomes" id="UP000075666">
    <property type="component" value="Unassembled WGS sequence"/>
</dbReference>
<dbReference type="EMBL" id="LQYN01000033">
    <property type="protein sequence ID" value="KYD08264.1"/>
    <property type="molecule type" value="Genomic_DNA"/>
</dbReference>
<reference evidence="4 6" key="2">
    <citation type="submission" date="2020-12" db="EMBL/GenBank/DDBJ databases">
        <title>Taxonomic evaluation of the Bacillus sporothermodurans group of bacteria based on whole genome sequences.</title>
        <authorList>
            <person name="Fiedler G."/>
            <person name="Herbstmann A.-D."/>
            <person name="Doll E."/>
            <person name="Wenning M."/>
            <person name="Brinks E."/>
            <person name="Kabisch J."/>
            <person name="Breitenwieser F."/>
            <person name="Lappann M."/>
            <person name="Boehnlein C."/>
            <person name="Franz C."/>
        </authorList>
    </citation>
    <scope>NUCLEOTIDE SEQUENCE [LARGE SCALE GENOMIC DNA]</scope>
    <source>
        <strain evidence="4 6">DSM 10599</strain>
    </source>
</reference>
<dbReference type="PATRIC" id="fig|46224.3.peg.2417"/>
<evidence type="ECO:0000313" key="3">
    <source>
        <dbReference type="EMBL" id="KYD08264.1"/>
    </source>
</evidence>
<dbReference type="KEGG" id="hspo:JGZ69_04960"/>
<dbReference type="Pfam" id="PF20279">
    <property type="entry name" value="CTD12"/>
    <property type="match status" value="1"/>
</dbReference>
<feature type="coiled-coil region" evidence="1">
    <location>
        <begin position="44"/>
        <end position="84"/>
    </location>
</feature>
<dbReference type="STRING" id="46224.B4102_2837"/>
<proteinExistence type="predicted"/>
<keyword evidence="5" id="KW-1185">Reference proteome</keyword>
<dbReference type="InterPro" id="IPR046917">
    <property type="entry name" value="ABC-3C_CTD12"/>
</dbReference>
<dbReference type="AlphaFoldDB" id="A0A150L7K2"/>
<evidence type="ECO:0000259" key="2">
    <source>
        <dbReference type="Pfam" id="PF20279"/>
    </source>
</evidence>
<dbReference type="OrthoDB" id="7820209at2"/>
<gene>
    <name evidence="3" type="ORF">B4102_2837</name>
    <name evidence="4" type="ORF">JGZ69_04960</name>
</gene>
<organism evidence="3 5">
    <name type="scientific">Heyndrickxia sporothermodurans</name>
    <dbReference type="NCBI Taxonomy" id="46224"/>
    <lineage>
        <taxon>Bacteria</taxon>
        <taxon>Bacillati</taxon>
        <taxon>Bacillota</taxon>
        <taxon>Bacilli</taxon>
        <taxon>Bacillales</taxon>
        <taxon>Bacillaceae</taxon>
        <taxon>Heyndrickxia</taxon>
    </lineage>
</organism>
<name>A0A150L7K2_9BACI</name>
<dbReference type="RefSeq" id="WP_066229944.1">
    <property type="nucleotide sequence ID" value="NZ_CP066701.1"/>
</dbReference>